<feature type="transmembrane region" description="Helical" evidence="10">
    <location>
        <begin position="253"/>
        <end position="272"/>
    </location>
</feature>
<dbReference type="PANTHER" id="PTHR47154">
    <property type="entry name" value="G-PROTEIN COUPLED RECEPTOR MTH-RELATED"/>
    <property type="match status" value="1"/>
</dbReference>
<feature type="transmembrane region" description="Helical" evidence="10">
    <location>
        <begin position="329"/>
        <end position="353"/>
    </location>
</feature>
<sequence length="539" mass="61638">MEYFLFRCSSRLFLLLGLVAISSRSGATASSEVERYEGGLKCHPHLTIVVPGEYLVGGGIRAFGYRFSEGYYRSVNNTHFSVCICKVTRCLRKCCPKGQYLYNRNCTSFGAEDMPLQPPVYDRNHQLLQNYDYTRFVLVYGNTCEYGWFVLEPDLALQDTFLLMEDGTLVLPYDSSEPYYTDQFCFEHLSEPFRVVQNTSTLRALICYPYPEKENGKISSLMPIGMIISIPFLLATFLVYSLPELRNVHGKNLMSHVGSLFVAYIVLVIVQIESTNLPLDVCIAFGYIIQYSFLASFFWLNVMCFDIWCAFSGVWALKGEKKSTDIKKYRIYSVYAWGIPAIISTITLVMQFAPGIPDSDYKPDIGEYRCFFTREECRLAYFYGPNAVILIADVVFFILTAFKILAVKKETVAVFRGRDSRRNREASKQRYALYLKLFLIMGVNWIMEIISWAVAEPKWIWYITDLANTLQGFFVFITFVWTRRVRRLVMARLCPSMLGQATEGDTNTSSTKLSSNSHSASAISSDFAMRSITPRKISS</sequence>
<keyword evidence="8" id="KW-0675">Receptor</keyword>
<evidence type="ECO:0000256" key="9">
    <source>
        <dbReference type="ARBA" id="ARBA00023224"/>
    </source>
</evidence>
<evidence type="ECO:0000256" key="1">
    <source>
        <dbReference type="ARBA" id="ARBA00004141"/>
    </source>
</evidence>
<dbReference type="InterPro" id="IPR010596">
    <property type="entry name" value="Methuselah_N_dom"/>
</dbReference>
<keyword evidence="7 10" id="KW-0472">Membrane</keyword>
<feature type="transmembrane region" description="Helical" evidence="10">
    <location>
        <begin position="284"/>
        <end position="317"/>
    </location>
</feature>
<dbReference type="GO" id="GO:0005886">
    <property type="term" value="C:plasma membrane"/>
    <property type="evidence" value="ECO:0007669"/>
    <property type="project" value="TreeGrafter"/>
</dbReference>
<dbReference type="Pfam" id="PF06652">
    <property type="entry name" value="Methuselah_N"/>
    <property type="match status" value="1"/>
</dbReference>
<dbReference type="GO" id="GO:0007166">
    <property type="term" value="P:cell surface receptor signaling pathway"/>
    <property type="evidence" value="ECO:0007669"/>
    <property type="project" value="InterPro"/>
</dbReference>
<evidence type="ECO:0000256" key="7">
    <source>
        <dbReference type="ARBA" id="ARBA00023136"/>
    </source>
</evidence>
<organism evidence="13">
    <name type="scientific">Menopon gallinae</name>
    <name type="common">poultry shaft louse</name>
    <dbReference type="NCBI Taxonomy" id="328185"/>
    <lineage>
        <taxon>Eukaryota</taxon>
        <taxon>Metazoa</taxon>
        <taxon>Ecdysozoa</taxon>
        <taxon>Arthropoda</taxon>
        <taxon>Hexapoda</taxon>
        <taxon>Insecta</taxon>
        <taxon>Pterygota</taxon>
        <taxon>Neoptera</taxon>
        <taxon>Paraneoptera</taxon>
        <taxon>Psocodea</taxon>
        <taxon>Troctomorpha</taxon>
        <taxon>Phthiraptera</taxon>
        <taxon>Amblycera</taxon>
        <taxon>Menoponidae</taxon>
        <taxon>Menopon</taxon>
    </lineage>
</organism>
<reference evidence="13" key="1">
    <citation type="journal article" date="2024" name="Gigascience">
        <title>Chromosome-level genome of the poultry shaft louse Menopon gallinae provides insight into the host-switching and adaptive evolution of parasitic lice.</title>
        <authorList>
            <person name="Xu Y."/>
            <person name="Ma L."/>
            <person name="Liu S."/>
            <person name="Liang Y."/>
            <person name="Liu Q."/>
            <person name="He Z."/>
            <person name="Tian L."/>
            <person name="Duan Y."/>
            <person name="Cai W."/>
            <person name="Li H."/>
            <person name="Song F."/>
        </authorList>
    </citation>
    <scope>NUCLEOTIDE SEQUENCE</scope>
    <source>
        <strain evidence="13">Cailab_2023a</strain>
    </source>
</reference>
<dbReference type="PANTHER" id="PTHR47154:SF2">
    <property type="entry name" value="G-PROTEIN COUPLED RECEPTOR MTH-RELATED"/>
    <property type="match status" value="1"/>
</dbReference>
<feature type="domain" description="G-protein coupled receptors family 2 profile 2" evidence="12">
    <location>
        <begin position="218"/>
        <end position="483"/>
    </location>
</feature>
<evidence type="ECO:0000256" key="5">
    <source>
        <dbReference type="ARBA" id="ARBA00022989"/>
    </source>
</evidence>
<dbReference type="EMBL" id="JARGDH010000003">
    <property type="protein sequence ID" value="KAL0272486.1"/>
    <property type="molecule type" value="Genomic_DNA"/>
</dbReference>
<dbReference type="SUPFAM" id="SSF81321">
    <property type="entry name" value="Family A G protein-coupled receptor-like"/>
    <property type="match status" value="1"/>
</dbReference>
<dbReference type="InterPro" id="IPR017981">
    <property type="entry name" value="GPCR_2-like_7TM"/>
</dbReference>
<gene>
    <name evidence="13" type="ORF">PYX00_005433</name>
</gene>
<keyword evidence="3 10" id="KW-0812">Transmembrane</keyword>
<feature type="signal peptide" evidence="11">
    <location>
        <begin position="1"/>
        <end position="29"/>
    </location>
</feature>
<dbReference type="InterPro" id="IPR036272">
    <property type="entry name" value="Methuselah_N_sf"/>
</dbReference>
<evidence type="ECO:0000256" key="4">
    <source>
        <dbReference type="ARBA" id="ARBA00022729"/>
    </source>
</evidence>
<evidence type="ECO:0000259" key="12">
    <source>
        <dbReference type="PROSITE" id="PS50261"/>
    </source>
</evidence>
<dbReference type="CDD" id="cd15039">
    <property type="entry name" value="7tmB3_Methuselah-like"/>
    <property type="match status" value="1"/>
</dbReference>
<evidence type="ECO:0000256" key="2">
    <source>
        <dbReference type="ARBA" id="ARBA00008979"/>
    </source>
</evidence>
<dbReference type="Gene3D" id="2.170.180.11">
    <property type="entry name" value="Methuselah ectodomain, domain 2"/>
    <property type="match status" value="1"/>
</dbReference>
<proteinExistence type="inferred from homology"/>
<evidence type="ECO:0000256" key="8">
    <source>
        <dbReference type="ARBA" id="ARBA00023170"/>
    </source>
</evidence>
<protein>
    <recommendedName>
        <fullName evidence="12">G-protein coupled receptors family 2 profile 2 domain-containing protein</fullName>
    </recommendedName>
</protein>
<feature type="chain" id="PRO_5043654680" description="G-protein coupled receptors family 2 profile 2 domain-containing protein" evidence="11">
    <location>
        <begin position="30"/>
        <end position="539"/>
    </location>
</feature>
<comment type="subcellular location">
    <subcellularLocation>
        <location evidence="1">Membrane</location>
        <topology evidence="1">Multi-pass membrane protein</topology>
    </subcellularLocation>
</comment>
<dbReference type="InterPro" id="IPR023311">
    <property type="entry name" value="Methusela_ecto_dom_2"/>
</dbReference>
<name>A0AAW2HSN7_9NEOP</name>
<feature type="transmembrane region" description="Helical" evidence="10">
    <location>
        <begin position="387"/>
        <end position="406"/>
    </location>
</feature>
<evidence type="ECO:0000256" key="6">
    <source>
        <dbReference type="ARBA" id="ARBA00023040"/>
    </source>
</evidence>
<keyword evidence="6" id="KW-0297">G-protein coupled receptor</keyword>
<keyword evidence="9" id="KW-0807">Transducer</keyword>
<dbReference type="Pfam" id="PF00002">
    <property type="entry name" value="7tm_2"/>
    <property type="match status" value="1"/>
</dbReference>
<dbReference type="SUPFAM" id="SSF63877">
    <property type="entry name" value="Methuselah ectodomain"/>
    <property type="match status" value="1"/>
</dbReference>
<feature type="transmembrane region" description="Helical" evidence="10">
    <location>
        <begin position="221"/>
        <end position="241"/>
    </location>
</feature>
<dbReference type="InterPro" id="IPR000832">
    <property type="entry name" value="GPCR_2_secretin-like"/>
</dbReference>
<keyword evidence="4 11" id="KW-0732">Signal</keyword>
<evidence type="ECO:0000256" key="10">
    <source>
        <dbReference type="SAM" id="Phobius"/>
    </source>
</evidence>
<dbReference type="GO" id="GO:0008528">
    <property type="term" value="F:G protein-coupled peptide receptor activity"/>
    <property type="evidence" value="ECO:0007669"/>
    <property type="project" value="TreeGrafter"/>
</dbReference>
<comment type="similarity">
    <text evidence="2">Belongs to the G-protein coupled receptor 2 family. Mth subfamily.</text>
</comment>
<evidence type="ECO:0000256" key="3">
    <source>
        <dbReference type="ARBA" id="ARBA00022692"/>
    </source>
</evidence>
<feature type="transmembrane region" description="Helical" evidence="10">
    <location>
        <begin position="431"/>
        <end position="453"/>
    </location>
</feature>
<keyword evidence="5 10" id="KW-1133">Transmembrane helix</keyword>
<dbReference type="PROSITE" id="PS50261">
    <property type="entry name" value="G_PROTEIN_RECEP_F2_4"/>
    <property type="match status" value="1"/>
</dbReference>
<evidence type="ECO:0000256" key="11">
    <source>
        <dbReference type="SAM" id="SignalP"/>
    </source>
</evidence>
<evidence type="ECO:0000313" key="13">
    <source>
        <dbReference type="EMBL" id="KAL0272486.1"/>
    </source>
</evidence>
<feature type="transmembrane region" description="Helical" evidence="10">
    <location>
        <begin position="459"/>
        <end position="482"/>
    </location>
</feature>
<dbReference type="InterPro" id="IPR051384">
    <property type="entry name" value="Mth_GPCR"/>
</dbReference>
<comment type="caution">
    <text evidence="13">The sequence shown here is derived from an EMBL/GenBank/DDBJ whole genome shotgun (WGS) entry which is preliminary data.</text>
</comment>
<dbReference type="AlphaFoldDB" id="A0AAW2HSN7"/>
<dbReference type="Gene3D" id="1.20.1070.10">
    <property type="entry name" value="Rhodopsin 7-helix transmembrane proteins"/>
    <property type="match status" value="1"/>
</dbReference>
<accession>A0AAW2HSN7</accession>